<comment type="caution">
    <text evidence="5">The sequence shown here is derived from an EMBL/GenBank/DDBJ whole genome shotgun (WGS) entry which is preliminary data.</text>
</comment>
<dbReference type="Pfam" id="PF00611">
    <property type="entry name" value="FCH"/>
    <property type="match status" value="1"/>
</dbReference>
<dbReference type="Pfam" id="PF00017">
    <property type="entry name" value="SH2"/>
    <property type="match status" value="1"/>
</dbReference>
<evidence type="ECO:0000256" key="1">
    <source>
        <dbReference type="PROSITE-ProRule" id="PRU00191"/>
    </source>
</evidence>
<dbReference type="PROSITE" id="PS51741">
    <property type="entry name" value="F_BAR"/>
    <property type="match status" value="1"/>
</dbReference>
<feature type="domain" description="F-BAR" evidence="4">
    <location>
        <begin position="17"/>
        <end position="295"/>
    </location>
</feature>
<feature type="domain" description="SH2" evidence="3">
    <location>
        <begin position="419"/>
        <end position="515"/>
    </location>
</feature>
<organism evidence="5 6">
    <name type="scientific">Rotaria magnacalcarata</name>
    <dbReference type="NCBI Taxonomy" id="392030"/>
    <lineage>
        <taxon>Eukaryota</taxon>
        <taxon>Metazoa</taxon>
        <taxon>Spiralia</taxon>
        <taxon>Gnathifera</taxon>
        <taxon>Rotifera</taxon>
        <taxon>Eurotatoria</taxon>
        <taxon>Bdelloidea</taxon>
        <taxon>Philodinida</taxon>
        <taxon>Philodinidae</taxon>
        <taxon>Rotaria</taxon>
    </lineage>
</organism>
<evidence type="ECO:0000259" key="3">
    <source>
        <dbReference type="PROSITE" id="PS50001"/>
    </source>
</evidence>
<evidence type="ECO:0008006" key="7">
    <source>
        <dbReference type="Google" id="ProtNLM"/>
    </source>
</evidence>
<dbReference type="EMBL" id="CAJOBG010035223">
    <property type="protein sequence ID" value="CAF4369650.1"/>
    <property type="molecule type" value="Genomic_DNA"/>
</dbReference>
<proteinExistence type="predicted"/>
<dbReference type="SMART" id="SM00055">
    <property type="entry name" value="FCH"/>
    <property type="match status" value="1"/>
</dbReference>
<name>A0A820M7Y9_9BILA</name>
<dbReference type="InterPro" id="IPR036860">
    <property type="entry name" value="SH2_dom_sf"/>
</dbReference>
<dbReference type="SUPFAM" id="SSF55550">
    <property type="entry name" value="SH2 domain"/>
    <property type="match status" value="1"/>
</dbReference>
<dbReference type="SMART" id="SM00252">
    <property type="entry name" value="SH2"/>
    <property type="match status" value="1"/>
</dbReference>
<dbReference type="InterPro" id="IPR000980">
    <property type="entry name" value="SH2"/>
</dbReference>
<dbReference type="Proteomes" id="UP000663866">
    <property type="component" value="Unassembled WGS sequence"/>
</dbReference>
<accession>A0A820M7Y9</accession>
<dbReference type="SUPFAM" id="SSF103657">
    <property type="entry name" value="BAR/IMD domain-like"/>
    <property type="match status" value="1"/>
</dbReference>
<keyword evidence="6" id="KW-1185">Reference proteome</keyword>
<sequence length="543" mass="63275">MNHLHAPTPYLPSNAVNQLSDCFSSDEGCRILTSAIGDECKVLQDIKKILEKRASIDEQYAKNLQDLTANANKISWPISTHLIAPVSREIFSQWSQLAITMSSNAEVFRKTVLDNLIKELLEQKTDSKKFFEEERRRYDGEHRKAQRDVADADKRYLEEAKSYVVKNNELTKLQNSARRNDDSRVKSLKDAVMEKRANVYRAHNDYIFKIREYNLIDKEHAQKVRSLINYHEESQFFINKSWPTLLEAMTNHLSYKHDESTAAMGTLRRMITSVDPRHFYDEICKNHSNIAPLTTNSLVFNELLLQTSGLTKLKLNQFICNSSIKQELKQKIHSLTLSINEPIPKIVDFTRDKQNSYEGRKDLFEQRQSIDYTRVRKRFEEQLRDELKSTLRNVGYGSDDESNGDSDEDLTDRIEDQLYFHGVMPRSQTISKLIEKGDYLVRINEQAKFVLSIVWRDQGNRQALKDGHFLIHERNHMFLFQSQAHAKPSIPELISFYKRQKLELREDGTRLIRPIARPDYIVNNDDVRTLDTLGKVRGLCISL</sequence>
<dbReference type="InterPro" id="IPR001060">
    <property type="entry name" value="FCH_dom"/>
</dbReference>
<evidence type="ECO:0000313" key="6">
    <source>
        <dbReference type="Proteomes" id="UP000663866"/>
    </source>
</evidence>
<dbReference type="PROSITE" id="PS50001">
    <property type="entry name" value="SH2"/>
    <property type="match status" value="1"/>
</dbReference>
<reference evidence="5" key="1">
    <citation type="submission" date="2021-02" db="EMBL/GenBank/DDBJ databases">
        <authorList>
            <person name="Nowell W R."/>
        </authorList>
    </citation>
    <scope>NUCLEOTIDE SEQUENCE</scope>
</reference>
<evidence type="ECO:0000313" key="5">
    <source>
        <dbReference type="EMBL" id="CAF4369650.1"/>
    </source>
</evidence>
<gene>
    <name evidence="5" type="ORF">OVN521_LOCUS33426</name>
</gene>
<dbReference type="Gene3D" id="1.20.1270.60">
    <property type="entry name" value="Arfaptin homology (AH) domain/BAR domain"/>
    <property type="match status" value="1"/>
</dbReference>
<evidence type="ECO:0000256" key="2">
    <source>
        <dbReference type="PROSITE-ProRule" id="PRU01077"/>
    </source>
</evidence>
<dbReference type="AlphaFoldDB" id="A0A820M7Y9"/>
<dbReference type="Gene3D" id="3.30.505.10">
    <property type="entry name" value="SH2 domain"/>
    <property type="match status" value="1"/>
</dbReference>
<dbReference type="InterPro" id="IPR031160">
    <property type="entry name" value="F_BAR_dom"/>
</dbReference>
<dbReference type="InterPro" id="IPR027267">
    <property type="entry name" value="AH/BAR_dom_sf"/>
</dbReference>
<keyword evidence="2" id="KW-0175">Coiled coil</keyword>
<keyword evidence="1" id="KW-0727">SH2 domain</keyword>
<protein>
    <recommendedName>
        <fullName evidence="7">SH2 domain-containing protein</fullName>
    </recommendedName>
</protein>
<evidence type="ECO:0000259" key="4">
    <source>
        <dbReference type="PROSITE" id="PS51741"/>
    </source>
</evidence>